<comment type="caution">
    <text evidence="2">The sequence shown here is derived from an EMBL/GenBank/DDBJ whole genome shotgun (WGS) entry which is preliminary data.</text>
</comment>
<gene>
    <name evidence="2" type="ORF">LCGC14_0165400</name>
</gene>
<dbReference type="AlphaFoldDB" id="A0A0F9XD26"/>
<proteinExistence type="predicted"/>
<sequence>MINPQESKDPDEYPVVCPICKERLKQMNSSHLRNKHNGMTKEEFEAEYGDYSLKTLRSNSTDYVERMVGEITGYLARDDELSEDGKISAGELVQNQDAKLRLVLNLMATAQVGQLGTLNSKLLSIRKVMLDPRRLAGSSDADLLRIAKYVDERIDSTISLVKSLSIDKRQGVNALFEKNVINVFSGDPNAPKLPETSRGREQVGEILRALMNLANERRLADGGIIDADFAVVGQEQNNGGNSHQQIAESPPDAGGEKRA</sequence>
<feature type="region of interest" description="Disordered" evidence="1">
    <location>
        <begin position="234"/>
        <end position="259"/>
    </location>
</feature>
<protein>
    <submittedName>
        <fullName evidence="2">Uncharacterized protein</fullName>
    </submittedName>
</protein>
<accession>A0A0F9XD26</accession>
<organism evidence="2">
    <name type="scientific">marine sediment metagenome</name>
    <dbReference type="NCBI Taxonomy" id="412755"/>
    <lineage>
        <taxon>unclassified sequences</taxon>
        <taxon>metagenomes</taxon>
        <taxon>ecological metagenomes</taxon>
    </lineage>
</organism>
<feature type="compositionally biased region" description="Polar residues" evidence="1">
    <location>
        <begin position="234"/>
        <end position="247"/>
    </location>
</feature>
<name>A0A0F9XD26_9ZZZZ</name>
<dbReference type="EMBL" id="LAZR01000062">
    <property type="protein sequence ID" value="KKN96896.1"/>
    <property type="molecule type" value="Genomic_DNA"/>
</dbReference>
<evidence type="ECO:0000313" key="2">
    <source>
        <dbReference type="EMBL" id="KKN96896.1"/>
    </source>
</evidence>
<reference evidence="2" key="1">
    <citation type="journal article" date="2015" name="Nature">
        <title>Complex archaea that bridge the gap between prokaryotes and eukaryotes.</title>
        <authorList>
            <person name="Spang A."/>
            <person name="Saw J.H."/>
            <person name="Jorgensen S.L."/>
            <person name="Zaremba-Niedzwiedzka K."/>
            <person name="Martijn J."/>
            <person name="Lind A.E."/>
            <person name="van Eijk R."/>
            <person name="Schleper C."/>
            <person name="Guy L."/>
            <person name="Ettema T.J."/>
        </authorList>
    </citation>
    <scope>NUCLEOTIDE SEQUENCE</scope>
</reference>
<evidence type="ECO:0000256" key="1">
    <source>
        <dbReference type="SAM" id="MobiDB-lite"/>
    </source>
</evidence>